<dbReference type="AlphaFoldDB" id="A0A377SUI2"/>
<dbReference type="GO" id="GO:0015940">
    <property type="term" value="P:pantothenate biosynthetic process"/>
    <property type="evidence" value="ECO:0007669"/>
    <property type="project" value="UniProtKB-UniRule"/>
</dbReference>
<accession>A0A377SUI2</accession>
<name>A0A377SUI2_9NEIS</name>
<feature type="active site" description="Proton donor" evidence="8">
    <location>
        <position position="33"/>
    </location>
</feature>
<dbReference type="RefSeq" id="WP_115229913.1">
    <property type="nucleotide sequence ID" value="NZ_CAWOLO010000004.1"/>
</dbReference>
<evidence type="ECO:0000256" key="8">
    <source>
        <dbReference type="HAMAP-Rule" id="MF_00158"/>
    </source>
</evidence>
<dbReference type="SUPFAM" id="SSF52374">
    <property type="entry name" value="Nucleotidylyl transferase"/>
    <property type="match status" value="1"/>
</dbReference>
<evidence type="ECO:0000256" key="7">
    <source>
        <dbReference type="ARBA" id="ARBA00048258"/>
    </source>
</evidence>
<dbReference type="FunFam" id="3.40.50.620:FF:000013">
    <property type="entry name" value="Pantothenate synthetase"/>
    <property type="match status" value="1"/>
</dbReference>
<dbReference type="InterPro" id="IPR004821">
    <property type="entry name" value="Cyt_trans-like"/>
</dbReference>
<feature type="binding site" evidence="8">
    <location>
        <begin position="26"/>
        <end position="33"/>
    </location>
    <ligand>
        <name>ATP</name>
        <dbReference type="ChEBI" id="CHEBI:30616"/>
    </ligand>
</feature>
<proteinExistence type="inferred from homology"/>
<dbReference type="Proteomes" id="UP000255108">
    <property type="component" value="Unassembled WGS sequence"/>
</dbReference>
<comment type="subcellular location">
    <subcellularLocation>
        <location evidence="8">Cytoplasm</location>
    </subcellularLocation>
</comment>
<evidence type="ECO:0000313" key="10">
    <source>
        <dbReference type="EMBL" id="TCU88181.1"/>
    </source>
</evidence>
<organism evidence="9 11">
    <name type="scientific">Iodobacter fluviatilis</name>
    <dbReference type="NCBI Taxonomy" id="537"/>
    <lineage>
        <taxon>Bacteria</taxon>
        <taxon>Pseudomonadati</taxon>
        <taxon>Pseudomonadota</taxon>
        <taxon>Betaproteobacteria</taxon>
        <taxon>Neisseriales</taxon>
        <taxon>Chitinibacteraceae</taxon>
        <taxon>Iodobacter</taxon>
    </lineage>
</organism>
<dbReference type="Gene3D" id="3.40.50.620">
    <property type="entry name" value="HUPs"/>
    <property type="match status" value="1"/>
</dbReference>
<dbReference type="NCBIfam" id="TIGR00018">
    <property type="entry name" value="panC"/>
    <property type="match status" value="1"/>
</dbReference>
<dbReference type="EC" id="6.3.2.1" evidence="8"/>
<keyword evidence="4 8" id="KW-0566">Pantothenate biosynthesis</keyword>
<comment type="subunit">
    <text evidence="8">Homodimer.</text>
</comment>
<evidence type="ECO:0000256" key="6">
    <source>
        <dbReference type="ARBA" id="ARBA00022840"/>
    </source>
</evidence>
<gene>
    <name evidence="8 9" type="primary">panC</name>
    <name evidence="10" type="ORF">EV682_104355</name>
    <name evidence="9" type="ORF">NCTC11159_04262</name>
</gene>
<protein>
    <recommendedName>
        <fullName evidence="8">Pantothenate synthetase</fullName>
        <shortName evidence="8">PS</shortName>
        <ecNumber evidence="8">6.3.2.1</ecNumber>
    </recommendedName>
    <alternativeName>
        <fullName evidence="8">Pantoate--beta-alanine ligase</fullName>
    </alternativeName>
    <alternativeName>
        <fullName evidence="8">Pantoate-activating enzyme</fullName>
    </alternativeName>
</protein>
<sequence length="279" mass="30902">MKIIHSIEELRAWRATVGTVAFVPTMGNLHAGHMTLIDAARKEAEHIVVSIFVNRLQFGQGEDFEIYPRTLEQDAALIAAQGGVDVIFAPDEKVLYPKVIQQYQVEPPAIQDELCGAFRPGHFRGVATVVTKLFNIVQPNVACFGKKDYQQLFVIKSMVEDLNQPVRIVPVDTGRAADGLALSSRNGYLSAAHKLEATRIYHHLSRMKAAIEAGERDYERLSAETTGDLLAHGWVSVDYVEMRNALTLKPAAVSDHQLVILIAARLGHTRLIDNIEISL</sequence>
<keyword evidence="8" id="KW-0963">Cytoplasm</keyword>
<feature type="binding site" evidence="8">
    <location>
        <position position="174"/>
    </location>
    <ligand>
        <name>ATP</name>
        <dbReference type="ChEBI" id="CHEBI:30616"/>
    </ligand>
</feature>
<keyword evidence="5 8" id="KW-0547">Nucleotide-binding</keyword>
<feature type="binding site" evidence="8">
    <location>
        <begin position="182"/>
        <end position="185"/>
    </location>
    <ligand>
        <name>ATP</name>
        <dbReference type="ChEBI" id="CHEBI:30616"/>
    </ligand>
</feature>
<comment type="function">
    <text evidence="8">Catalyzes the condensation of pantoate with beta-alanine in an ATP-dependent reaction via a pantoyl-adenylate intermediate.</text>
</comment>
<dbReference type="Proteomes" id="UP000295794">
    <property type="component" value="Unassembled WGS sequence"/>
</dbReference>
<feature type="binding site" evidence="8">
    <location>
        <begin position="145"/>
        <end position="148"/>
    </location>
    <ligand>
        <name>ATP</name>
        <dbReference type="ChEBI" id="CHEBI:30616"/>
    </ligand>
</feature>
<dbReference type="Gene3D" id="3.30.1300.10">
    <property type="entry name" value="Pantoate-beta-alanine ligase, C-terminal domain"/>
    <property type="match status" value="1"/>
</dbReference>
<dbReference type="GO" id="GO:0005524">
    <property type="term" value="F:ATP binding"/>
    <property type="evidence" value="ECO:0007669"/>
    <property type="project" value="UniProtKB-KW"/>
</dbReference>
<reference evidence="10 12" key="2">
    <citation type="submission" date="2019-03" db="EMBL/GenBank/DDBJ databases">
        <title>Genomic Encyclopedia of Type Strains, Phase IV (KMG-IV): sequencing the most valuable type-strain genomes for metagenomic binning, comparative biology and taxonomic classification.</title>
        <authorList>
            <person name="Goeker M."/>
        </authorList>
    </citation>
    <scope>NUCLEOTIDE SEQUENCE [LARGE SCALE GENOMIC DNA]</scope>
    <source>
        <strain evidence="10 12">DSM 3764</strain>
    </source>
</reference>
<keyword evidence="6 8" id="KW-0067">ATP-binding</keyword>
<dbReference type="InterPro" id="IPR003721">
    <property type="entry name" value="Pantoate_ligase"/>
</dbReference>
<dbReference type="OrthoDB" id="9773087at2"/>
<evidence type="ECO:0000256" key="3">
    <source>
        <dbReference type="ARBA" id="ARBA00022598"/>
    </source>
</evidence>
<dbReference type="FunFam" id="3.30.1300.10:FF:000001">
    <property type="entry name" value="Pantothenate synthetase"/>
    <property type="match status" value="1"/>
</dbReference>
<dbReference type="GO" id="GO:0004592">
    <property type="term" value="F:pantoate-beta-alanine ligase activity"/>
    <property type="evidence" value="ECO:0007669"/>
    <property type="project" value="UniProtKB-UniRule"/>
</dbReference>
<evidence type="ECO:0000256" key="4">
    <source>
        <dbReference type="ARBA" id="ARBA00022655"/>
    </source>
</evidence>
<feature type="binding site" evidence="8">
    <location>
        <position position="57"/>
    </location>
    <ligand>
        <name>(R)-pantoate</name>
        <dbReference type="ChEBI" id="CHEBI:15980"/>
    </ligand>
</feature>
<dbReference type="PANTHER" id="PTHR21299">
    <property type="entry name" value="CYTIDYLATE KINASE/PANTOATE-BETA-ALANINE LIGASE"/>
    <property type="match status" value="1"/>
</dbReference>
<dbReference type="GO" id="GO:0005829">
    <property type="term" value="C:cytosol"/>
    <property type="evidence" value="ECO:0007669"/>
    <property type="project" value="TreeGrafter"/>
</dbReference>
<comment type="catalytic activity">
    <reaction evidence="7 8">
        <text>(R)-pantoate + beta-alanine + ATP = (R)-pantothenate + AMP + diphosphate + H(+)</text>
        <dbReference type="Rhea" id="RHEA:10912"/>
        <dbReference type="ChEBI" id="CHEBI:15378"/>
        <dbReference type="ChEBI" id="CHEBI:15980"/>
        <dbReference type="ChEBI" id="CHEBI:29032"/>
        <dbReference type="ChEBI" id="CHEBI:30616"/>
        <dbReference type="ChEBI" id="CHEBI:33019"/>
        <dbReference type="ChEBI" id="CHEBI:57966"/>
        <dbReference type="ChEBI" id="CHEBI:456215"/>
        <dbReference type="EC" id="6.3.2.1"/>
    </reaction>
</comment>
<evidence type="ECO:0000256" key="1">
    <source>
        <dbReference type="ARBA" id="ARBA00004990"/>
    </source>
</evidence>
<evidence type="ECO:0000313" key="12">
    <source>
        <dbReference type="Proteomes" id="UP000295794"/>
    </source>
</evidence>
<keyword evidence="12" id="KW-1185">Reference proteome</keyword>
<comment type="miscellaneous">
    <text evidence="8">The reaction proceeds by a bi uni uni bi ping pong mechanism.</text>
</comment>
<dbReference type="CDD" id="cd00560">
    <property type="entry name" value="PanC"/>
    <property type="match status" value="1"/>
</dbReference>
<dbReference type="HAMAP" id="MF_00158">
    <property type="entry name" value="PanC"/>
    <property type="match status" value="1"/>
</dbReference>
<dbReference type="EMBL" id="UGHR01000004">
    <property type="protein sequence ID" value="STR45682.1"/>
    <property type="molecule type" value="Genomic_DNA"/>
</dbReference>
<dbReference type="InterPro" id="IPR042176">
    <property type="entry name" value="Pantoate_ligase_C"/>
</dbReference>
<dbReference type="Pfam" id="PF02569">
    <property type="entry name" value="Pantoate_ligase"/>
    <property type="match status" value="1"/>
</dbReference>
<feature type="binding site" evidence="8">
    <location>
        <position position="57"/>
    </location>
    <ligand>
        <name>beta-alanine</name>
        <dbReference type="ChEBI" id="CHEBI:57966"/>
    </ligand>
</feature>
<keyword evidence="3 8" id="KW-0436">Ligase</keyword>
<evidence type="ECO:0000256" key="2">
    <source>
        <dbReference type="ARBA" id="ARBA00009256"/>
    </source>
</evidence>
<comment type="similarity">
    <text evidence="2 8">Belongs to the pantothenate synthetase family.</text>
</comment>
<dbReference type="InterPro" id="IPR014729">
    <property type="entry name" value="Rossmann-like_a/b/a_fold"/>
</dbReference>
<dbReference type="PANTHER" id="PTHR21299:SF1">
    <property type="entry name" value="PANTOATE--BETA-ALANINE LIGASE"/>
    <property type="match status" value="1"/>
</dbReference>
<dbReference type="EMBL" id="SMBT01000004">
    <property type="protein sequence ID" value="TCU88181.1"/>
    <property type="molecule type" value="Genomic_DNA"/>
</dbReference>
<comment type="pathway">
    <text evidence="1 8">Cofactor biosynthesis; (R)-pantothenate biosynthesis; (R)-pantothenate from (R)-pantoate and beta-alanine: step 1/1.</text>
</comment>
<evidence type="ECO:0000256" key="5">
    <source>
        <dbReference type="ARBA" id="ARBA00022741"/>
    </source>
</evidence>
<evidence type="ECO:0000313" key="11">
    <source>
        <dbReference type="Proteomes" id="UP000255108"/>
    </source>
</evidence>
<evidence type="ECO:0000313" key="9">
    <source>
        <dbReference type="EMBL" id="STR45682.1"/>
    </source>
</evidence>
<dbReference type="NCBIfam" id="TIGR00125">
    <property type="entry name" value="cyt_tran_rel"/>
    <property type="match status" value="1"/>
</dbReference>
<feature type="binding site" evidence="8">
    <location>
        <position position="151"/>
    </location>
    <ligand>
        <name>(R)-pantoate</name>
        <dbReference type="ChEBI" id="CHEBI:15980"/>
    </ligand>
</feature>
<reference evidence="9 11" key="1">
    <citation type="submission" date="2018-06" db="EMBL/GenBank/DDBJ databases">
        <authorList>
            <consortium name="Pathogen Informatics"/>
            <person name="Doyle S."/>
        </authorList>
    </citation>
    <scope>NUCLEOTIDE SEQUENCE [LARGE SCALE GENOMIC DNA]</scope>
    <source>
        <strain evidence="9 11">NCTC11159</strain>
    </source>
</reference>
<dbReference type="UniPathway" id="UPA00028">
    <property type="reaction ID" value="UER00005"/>
</dbReference>